<dbReference type="SMART" id="SM00176">
    <property type="entry name" value="RAN"/>
    <property type="match status" value="1"/>
</dbReference>
<protein>
    <recommendedName>
        <fullName evidence="5">Small GTP-binding protein</fullName>
    </recommendedName>
</protein>
<evidence type="ECO:0008006" key="5">
    <source>
        <dbReference type="Google" id="ProtNLM"/>
    </source>
</evidence>
<evidence type="ECO:0000256" key="2">
    <source>
        <dbReference type="ARBA" id="ARBA00023134"/>
    </source>
</evidence>
<dbReference type="InterPro" id="IPR050227">
    <property type="entry name" value="Rab"/>
</dbReference>
<keyword evidence="1" id="KW-0547">Nucleotide-binding</keyword>
<dbReference type="CDD" id="cd00154">
    <property type="entry name" value="Rab"/>
    <property type="match status" value="1"/>
</dbReference>
<dbReference type="SMART" id="SM00174">
    <property type="entry name" value="RHO"/>
    <property type="match status" value="1"/>
</dbReference>
<dbReference type="InterPro" id="IPR005225">
    <property type="entry name" value="Small_GTP-bd"/>
</dbReference>
<evidence type="ECO:0000313" key="4">
    <source>
        <dbReference type="Proteomes" id="UP001470230"/>
    </source>
</evidence>
<evidence type="ECO:0000313" key="3">
    <source>
        <dbReference type="EMBL" id="KAK8884901.1"/>
    </source>
</evidence>
<dbReference type="PROSITE" id="PS51421">
    <property type="entry name" value="RAS"/>
    <property type="match status" value="1"/>
</dbReference>
<proteinExistence type="predicted"/>
<dbReference type="PRINTS" id="PR00449">
    <property type="entry name" value="RASTRNSFRMNG"/>
</dbReference>
<dbReference type="InterPro" id="IPR001806">
    <property type="entry name" value="Small_GTPase"/>
</dbReference>
<name>A0ABR2K2E8_9EUKA</name>
<dbReference type="SMART" id="SM00173">
    <property type="entry name" value="RAS"/>
    <property type="match status" value="1"/>
</dbReference>
<dbReference type="Gene3D" id="3.40.50.300">
    <property type="entry name" value="P-loop containing nucleotide triphosphate hydrolases"/>
    <property type="match status" value="1"/>
</dbReference>
<dbReference type="EMBL" id="JAPFFF010000008">
    <property type="protein sequence ID" value="KAK8884901.1"/>
    <property type="molecule type" value="Genomic_DNA"/>
</dbReference>
<dbReference type="Proteomes" id="UP001470230">
    <property type="component" value="Unassembled WGS sequence"/>
</dbReference>
<dbReference type="PROSITE" id="PS51417">
    <property type="entry name" value="ARF"/>
    <property type="match status" value="1"/>
</dbReference>
<keyword evidence="2" id="KW-0342">GTP-binding</keyword>
<sequence length="193" mass="21275">MHSLKVVLVGDTKVGKSCILSRFVQGTFDRNMPATIGAAFLTKVIQTNENGNVRLQLWDTAGQEKFRSLAPMYYRSAAVAVLVYDITNRQSLDDLEDWAAEIADKAPHSIKLVVIGNKTDLPEERQVTEEEGQELANQLGAVVYGETSAKTGDGINKIFKDVAELNVMQDDIIEKNTSKVQPKAKNEDEGCKC</sequence>
<gene>
    <name evidence="3" type="ORF">M9Y10_044024</name>
</gene>
<keyword evidence="4" id="KW-1185">Reference proteome</keyword>
<dbReference type="SMART" id="SM00175">
    <property type="entry name" value="RAB"/>
    <property type="match status" value="1"/>
</dbReference>
<dbReference type="SUPFAM" id="SSF52540">
    <property type="entry name" value="P-loop containing nucleoside triphosphate hydrolases"/>
    <property type="match status" value="1"/>
</dbReference>
<organism evidence="3 4">
    <name type="scientific">Tritrichomonas musculus</name>
    <dbReference type="NCBI Taxonomy" id="1915356"/>
    <lineage>
        <taxon>Eukaryota</taxon>
        <taxon>Metamonada</taxon>
        <taxon>Parabasalia</taxon>
        <taxon>Tritrichomonadida</taxon>
        <taxon>Tritrichomonadidae</taxon>
        <taxon>Tritrichomonas</taxon>
    </lineage>
</organism>
<dbReference type="InterPro" id="IPR027417">
    <property type="entry name" value="P-loop_NTPase"/>
</dbReference>
<dbReference type="NCBIfam" id="TIGR00231">
    <property type="entry name" value="small_GTP"/>
    <property type="match status" value="1"/>
</dbReference>
<accession>A0ABR2K2E8</accession>
<dbReference type="PANTHER" id="PTHR47977">
    <property type="entry name" value="RAS-RELATED PROTEIN RAB"/>
    <property type="match status" value="1"/>
</dbReference>
<dbReference type="PROSITE" id="PS51420">
    <property type="entry name" value="RHO"/>
    <property type="match status" value="1"/>
</dbReference>
<dbReference type="Pfam" id="PF00071">
    <property type="entry name" value="Ras"/>
    <property type="match status" value="1"/>
</dbReference>
<comment type="caution">
    <text evidence="3">The sequence shown here is derived from an EMBL/GenBank/DDBJ whole genome shotgun (WGS) entry which is preliminary data.</text>
</comment>
<dbReference type="PROSITE" id="PS51419">
    <property type="entry name" value="RAB"/>
    <property type="match status" value="1"/>
</dbReference>
<evidence type="ECO:0000256" key="1">
    <source>
        <dbReference type="ARBA" id="ARBA00022741"/>
    </source>
</evidence>
<reference evidence="3 4" key="1">
    <citation type="submission" date="2024-04" db="EMBL/GenBank/DDBJ databases">
        <title>Tritrichomonas musculus Genome.</title>
        <authorList>
            <person name="Alves-Ferreira E."/>
            <person name="Grigg M."/>
            <person name="Lorenzi H."/>
            <person name="Galac M."/>
        </authorList>
    </citation>
    <scope>NUCLEOTIDE SEQUENCE [LARGE SCALE GENOMIC DNA]</scope>
    <source>
        <strain evidence="3 4">EAF2021</strain>
    </source>
</reference>